<organism evidence="2 3">
    <name type="scientific">Paenibacillus solanacearum</name>
    <dbReference type="NCBI Taxonomy" id="2048548"/>
    <lineage>
        <taxon>Bacteria</taxon>
        <taxon>Bacillati</taxon>
        <taxon>Bacillota</taxon>
        <taxon>Bacilli</taxon>
        <taxon>Bacillales</taxon>
        <taxon>Paenibacillaceae</taxon>
        <taxon>Paenibacillus</taxon>
    </lineage>
</organism>
<dbReference type="Proteomes" id="UP000693672">
    <property type="component" value="Unassembled WGS sequence"/>
</dbReference>
<keyword evidence="3" id="KW-1185">Reference proteome</keyword>
<proteinExistence type="predicted"/>
<dbReference type="EMBL" id="CAJVAS010000026">
    <property type="protein sequence ID" value="CAG7644145.1"/>
    <property type="molecule type" value="Genomic_DNA"/>
</dbReference>
<feature type="transmembrane region" description="Helical" evidence="1">
    <location>
        <begin position="12"/>
        <end position="29"/>
    </location>
</feature>
<accession>A0A916K516</accession>
<evidence type="ECO:0000313" key="2">
    <source>
        <dbReference type="EMBL" id="CAG7644145.1"/>
    </source>
</evidence>
<keyword evidence="1" id="KW-0812">Transmembrane</keyword>
<keyword evidence="1" id="KW-1133">Transmembrane helix</keyword>
<dbReference type="RefSeq" id="WP_281426964.1">
    <property type="nucleotide sequence ID" value="NZ_CAJVAS010000026.1"/>
</dbReference>
<protein>
    <submittedName>
        <fullName evidence="2">Uncharacterized protein</fullName>
    </submittedName>
</protein>
<evidence type="ECO:0000313" key="3">
    <source>
        <dbReference type="Proteomes" id="UP000693672"/>
    </source>
</evidence>
<gene>
    <name evidence="2" type="ORF">PAESOLCIP111_04634</name>
</gene>
<sequence length="43" mass="4944">MDHLQRFLEHYGLSAILVIGALLAIYIVYKNWDKIVIKGSGRK</sequence>
<name>A0A916K516_9BACL</name>
<reference evidence="2" key="1">
    <citation type="submission" date="2021-06" db="EMBL/GenBank/DDBJ databases">
        <authorList>
            <person name="Criscuolo A."/>
        </authorList>
    </citation>
    <scope>NUCLEOTIDE SEQUENCE</scope>
    <source>
        <strain evidence="2">CIP111600</strain>
    </source>
</reference>
<comment type="caution">
    <text evidence="2">The sequence shown here is derived from an EMBL/GenBank/DDBJ whole genome shotgun (WGS) entry which is preliminary data.</text>
</comment>
<dbReference type="AlphaFoldDB" id="A0A916K516"/>
<evidence type="ECO:0000256" key="1">
    <source>
        <dbReference type="SAM" id="Phobius"/>
    </source>
</evidence>
<keyword evidence="1" id="KW-0472">Membrane</keyword>